<dbReference type="Gene3D" id="3.40.50.1220">
    <property type="entry name" value="TPP-binding domain"/>
    <property type="match status" value="1"/>
</dbReference>
<proteinExistence type="predicted"/>
<dbReference type="InterPro" id="IPR026590">
    <property type="entry name" value="Ssirtuin_cat_dom"/>
</dbReference>
<dbReference type="NCBIfam" id="NF003738">
    <property type="entry name" value="PRK05333.1"/>
    <property type="match status" value="1"/>
</dbReference>
<dbReference type="Pfam" id="PF02146">
    <property type="entry name" value="SIR2"/>
    <property type="match status" value="1"/>
</dbReference>
<dbReference type="GO" id="GO:0070403">
    <property type="term" value="F:NAD+ binding"/>
    <property type="evidence" value="ECO:0007669"/>
    <property type="project" value="InterPro"/>
</dbReference>
<evidence type="ECO:0000256" key="2">
    <source>
        <dbReference type="ARBA" id="ARBA00023027"/>
    </source>
</evidence>
<evidence type="ECO:0000313" key="5">
    <source>
        <dbReference type="EMBL" id="EDO35866.1"/>
    </source>
</evidence>
<dbReference type="PANTHER" id="PTHR11085:SF10">
    <property type="entry name" value="NAD-DEPENDENT PROTEIN DEACYLASE SIRTUIN-5, MITOCHONDRIAL-RELATED"/>
    <property type="match status" value="1"/>
</dbReference>
<name>A7SK95_NEMVE</name>
<accession>A7SK95</accession>
<protein>
    <recommendedName>
        <fullName evidence="4">Deacetylase sirtuin-type domain-containing protein</fullName>
    </recommendedName>
</protein>
<comment type="caution">
    <text evidence="3">Lacks conserved residue(s) required for the propagation of feature annotation.</text>
</comment>
<dbReference type="Gene3D" id="3.30.1600.10">
    <property type="entry name" value="SIR2/SIRT2 'Small Domain"/>
    <property type="match status" value="1"/>
</dbReference>
<dbReference type="HOGENOM" id="CLU_023643_3_2_1"/>
<dbReference type="Proteomes" id="UP000001593">
    <property type="component" value="Unassembled WGS sequence"/>
</dbReference>
<reference evidence="5 6" key="1">
    <citation type="journal article" date="2007" name="Science">
        <title>Sea anemone genome reveals ancestral eumetazoan gene repertoire and genomic organization.</title>
        <authorList>
            <person name="Putnam N.H."/>
            <person name="Srivastava M."/>
            <person name="Hellsten U."/>
            <person name="Dirks B."/>
            <person name="Chapman J."/>
            <person name="Salamov A."/>
            <person name="Terry A."/>
            <person name="Shapiro H."/>
            <person name="Lindquist E."/>
            <person name="Kapitonov V.V."/>
            <person name="Jurka J."/>
            <person name="Genikhovich G."/>
            <person name="Grigoriev I.V."/>
            <person name="Lucas S.M."/>
            <person name="Steele R.E."/>
            <person name="Finnerty J.R."/>
            <person name="Technau U."/>
            <person name="Martindale M.Q."/>
            <person name="Rokhsar D.S."/>
        </authorList>
    </citation>
    <scope>NUCLEOTIDE SEQUENCE [LARGE SCALE GENOMIC DNA]</scope>
    <source>
        <strain evidence="6">CH2 X CH6</strain>
    </source>
</reference>
<dbReference type="GO" id="GO:0005759">
    <property type="term" value="C:mitochondrial matrix"/>
    <property type="evidence" value="ECO:0000318"/>
    <property type="project" value="GO_Central"/>
</dbReference>
<evidence type="ECO:0000256" key="1">
    <source>
        <dbReference type="ARBA" id="ARBA00022679"/>
    </source>
</evidence>
<keyword evidence="6" id="KW-1185">Reference proteome</keyword>
<evidence type="ECO:0000313" key="6">
    <source>
        <dbReference type="Proteomes" id="UP000001593"/>
    </source>
</evidence>
<keyword evidence="2" id="KW-0520">NAD</keyword>
<evidence type="ECO:0000256" key="3">
    <source>
        <dbReference type="PROSITE-ProRule" id="PRU00236"/>
    </source>
</evidence>
<dbReference type="InterPro" id="IPR050134">
    <property type="entry name" value="NAD-dep_sirtuin_deacylases"/>
</dbReference>
<dbReference type="AlphaFoldDB" id="A7SK95"/>
<dbReference type="InterPro" id="IPR003000">
    <property type="entry name" value="Sirtuin"/>
</dbReference>
<dbReference type="CDD" id="cd01409">
    <property type="entry name" value="SIRT4"/>
    <property type="match status" value="1"/>
</dbReference>
<dbReference type="OMA" id="RRHYWAR"/>
<dbReference type="InterPro" id="IPR026591">
    <property type="entry name" value="Sirtuin_cat_small_dom_sf"/>
</dbReference>
<keyword evidence="1" id="KW-0808">Transferase</keyword>
<dbReference type="KEGG" id="nve:5507285"/>
<evidence type="ECO:0000259" key="4">
    <source>
        <dbReference type="PROSITE" id="PS50305"/>
    </source>
</evidence>
<organism evidence="5 6">
    <name type="scientific">Nematostella vectensis</name>
    <name type="common">Starlet sea anemone</name>
    <dbReference type="NCBI Taxonomy" id="45351"/>
    <lineage>
        <taxon>Eukaryota</taxon>
        <taxon>Metazoa</taxon>
        <taxon>Cnidaria</taxon>
        <taxon>Anthozoa</taxon>
        <taxon>Hexacorallia</taxon>
        <taxon>Actiniaria</taxon>
        <taxon>Edwardsiidae</taxon>
        <taxon>Nematostella</taxon>
    </lineage>
</organism>
<dbReference type="InParanoid" id="A7SK95"/>
<dbReference type="PROSITE" id="PS50305">
    <property type="entry name" value="SIRTUIN"/>
    <property type="match status" value="1"/>
</dbReference>
<dbReference type="GO" id="GO:0004407">
    <property type="term" value="F:histone deacetylase activity"/>
    <property type="evidence" value="ECO:0000318"/>
    <property type="project" value="GO_Central"/>
</dbReference>
<dbReference type="SUPFAM" id="SSF52467">
    <property type="entry name" value="DHS-like NAD/FAD-binding domain"/>
    <property type="match status" value="1"/>
</dbReference>
<dbReference type="EMBL" id="DS469685">
    <property type="protein sequence ID" value="EDO35866.1"/>
    <property type="molecule type" value="Genomic_DNA"/>
</dbReference>
<dbReference type="PhylomeDB" id="A7SK95"/>
<gene>
    <name evidence="5" type="ORF">NEMVEDRAFT_v1g190741</name>
</gene>
<dbReference type="OrthoDB" id="424302at2759"/>
<dbReference type="PANTHER" id="PTHR11085">
    <property type="entry name" value="NAD-DEPENDENT PROTEIN DEACYLASE SIRTUIN-5, MITOCHONDRIAL-RELATED"/>
    <property type="match status" value="1"/>
</dbReference>
<dbReference type="GO" id="GO:0003950">
    <property type="term" value="F:NAD+ poly-ADP-ribosyltransferase activity"/>
    <property type="evidence" value="ECO:0000318"/>
    <property type="project" value="GO_Central"/>
</dbReference>
<feature type="domain" description="Deacetylase sirtuin-type" evidence="4">
    <location>
        <begin position="43"/>
        <end position="323"/>
    </location>
</feature>
<dbReference type="STRING" id="45351.A7SK95"/>
<dbReference type="eggNOG" id="KOG2683">
    <property type="taxonomic scope" value="Eukaryota"/>
</dbReference>
<sequence>MKASLFNHALSFSCQRWHGLRRLSVGVFYSQKLDFVPEFHTSKQELSYITSRLDEFIAENPKIFVITGAGISTESGIRDYRSEGKGLYAITNDRPMEYQVFLKSAVMRQRYWARNYVGWPEFGSRQPNEAHYALAKLETLGSVHSLVTQNVDALHTKAGSKNVIELHGCSHRVICLGCNQITARTALQKRMIEFNPDWHAVGQGQAPDGDTFLTSEAVKDFKVPPCKACGGILKPEVVFFGDSVPKQIVNIAYDRLAESDALWIIGSTVEVYSSYRFATEASKQGKPIAILNIGKTRADKLASLKVSGVCGTVLPKLDLLQRL</sequence>
<dbReference type="InterPro" id="IPR029035">
    <property type="entry name" value="DHS-like_NAD/FAD-binding_dom"/>
</dbReference>